<evidence type="ECO:0000259" key="1">
    <source>
        <dbReference type="PROSITE" id="PS51819"/>
    </source>
</evidence>
<dbReference type="PANTHER" id="PTHR34109:SF1">
    <property type="entry name" value="VOC DOMAIN-CONTAINING PROTEIN"/>
    <property type="match status" value="1"/>
</dbReference>
<organism evidence="2 3">
    <name type="scientific">Apostasia shenzhenica</name>
    <dbReference type="NCBI Taxonomy" id="1088818"/>
    <lineage>
        <taxon>Eukaryota</taxon>
        <taxon>Viridiplantae</taxon>
        <taxon>Streptophyta</taxon>
        <taxon>Embryophyta</taxon>
        <taxon>Tracheophyta</taxon>
        <taxon>Spermatophyta</taxon>
        <taxon>Magnoliopsida</taxon>
        <taxon>Liliopsida</taxon>
        <taxon>Asparagales</taxon>
        <taxon>Orchidaceae</taxon>
        <taxon>Apostasioideae</taxon>
        <taxon>Apostasia</taxon>
    </lineage>
</organism>
<protein>
    <recommendedName>
        <fullName evidence="1">VOC domain-containing protein</fullName>
    </recommendedName>
</protein>
<gene>
    <name evidence="2" type="ORF">AXF42_Ash018417</name>
</gene>
<dbReference type="Gene3D" id="3.10.180.10">
    <property type="entry name" value="2,3-Dihydroxybiphenyl 1,2-Dioxygenase, domain 1"/>
    <property type="match status" value="1"/>
</dbReference>
<dbReference type="OrthoDB" id="2013034at2759"/>
<accession>A0A2I0BE95</accession>
<sequence>MAQTGSADAEHQQNGDGGKALGFFSFVPQLIVPASKADEAVQFYKAAFGAEEVKRVNHPKRKAEQDLPLVLSAEVKIGPASFLVCDQTDESFSSVNGTGGGIFFRLETEDVAGAVAKALEAGAVAEGEIVEAEGPCGGGLLGKVKDPFGVVWAIASAGKS</sequence>
<dbReference type="InterPro" id="IPR029068">
    <property type="entry name" value="Glyas_Bleomycin-R_OHBP_Dase"/>
</dbReference>
<dbReference type="Pfam" id="PF22656">
    <property type="entry name" value="At5g48480-like_N"/>
    <property type="match status" value="1"/>
</dbReference>
<keyword evidence="3" id="KW-1185">Reference proteome</keyword>
<feature type="domain" description="VOC" evidence="1">
    <location>
        <begin position="26"/>
        <end position="157"/>
    </location>
</feature>
<evidence type="ECO:0000313" key="3">
    <source>
        <dbReference type="Proteomes" id="UP000236161"/>
    </source>
</evidence>
<dbReference type="InterPro" id="IPR054575">
    <property type="entry name" value="At5g48480-like_C"/>
</dbReference>
<dbReference type="EMBL" id="KZ451887">
    <property type="protein sequence ID" value="PKA66127.1"/>
    <property type="molecule type" value="Genomic_DNA"/>
</dbReference>
<dbReference type="AlphaFoldDB" id="A0A2I0BE95"/>
<evidence type="ECO:0000313" key="2">
    <source>
        <dbReference type="EMBL" id="PKA66127.1"/>
    </source>
</evidence>
<dbReference type="PROSITE" id="PS51819">
    <property type="entry name" value="VOC"/>
    <property type="match status" value="1"/>
</dbReference>
<dbReference type="Pfam" id="PF22650">
    <property type="entry name" value="At5g48480-like_C"/>
    <property type="match status" value="1"/>
</dbReference>
<name>A0A2I0BE95_9ASPA</name>
<reference evidence="2 3" key="1">
    <citation type="journal article" date="2017" name="Nature">
        <title>The Apostasia genome and the evolution of orchids.</title>
        <authorList>
            <person name="Zhang G.Q."/>
            <person name="Liu K.W."/>
            <person name="Li Z."/>
            <person name="Lohaus R."/>
            <person name="Hsiao Y.Y."/>
            <person name="Niu S.C."/>
            <person name="Wang J.Y."/>
            <person name="Lin Y.C."/>
            <person name="Xu Q."/>
            <person name="Chen L.J."/>
            <person name="Yoshida K."/>
            <person name="Fujiwara S."/>
            <person name="Wang Z.W."/>
            <person name="Zhang Y.Q."/>
            <person name="Mitsuda N."/>
            <person name="Wang M."/>
            <person name="Liu G.H."/>
            <person name="Pecoraro L."/>
            <person name="Huang H.X."/>
            <person name="Xiao X.J."/>
            <person name="Lin M."/>
            <person name="Wu X.Y."/>
            <person name="Wu W.L."/>
            <person name="Chen Y.Y."/>
            <person name="Chang S.B."/>
            <person name="Sakamoto S."/>
            <person name="Ohme-Takagi M."/>
            <person name="Yagi M."/>
            <person name="Zeng S.J."/>
            <person name="Shen C.Y."/>
            <person name="Yeh C.M."/>
            <person name="Luo Y.B."/>
            <person name="Tsai W.C."/>
            <person name="Van de Peer Y."/>
            <person name="Liu Z.J."/>
        </authorList>
    </citation>
    <scope>NUCLEOTIDE SEQUENCE [LARGE SCALE GENOMIC DNA]</scope>
    <source>
        <strain evidence="3">cv. Shenzhen</strain>
        <tissue evidence="2">Stem</tissue>
    </source>
</reference>
<dbReference type="CDD" id="cd07246">
    <property type="entry name" value="VOC_like"/>
    <property type="match status" value="1"/>
</dbReference>
<proteinExistence type="predicted"/>
<dbReference type="SUPFAM" id="SSF54593">
    <property type="entry name" value="Glyoxalase/Bleomycin resistance protein/Dihydroxybiphenyl dioxygenase"/>
    <property type="match status" value="1"/>
</dbReference>
<dbReference type="InterPro" id="IPR054576">
    <property type="entry name" value="At5g48480-like_N"/>
</dbReference>
<dbReference type="InterPro" id="IPR037523">
    <property type="entry name" value="VOC_core"/>
</dbReference>
<dbReference type="PANTHER" id="PTHR34109">
    <property type="entry name" value="BNAUNNG04460D PROTEIN-RELATED"/>
    <property type="match status" value="1"/>
</dbReference>
<dbReference type="Proteomes" id="UP000236161">
    <property type="component" value="Unassembled WGS sequence"/>
</dbReference>